<dbReference type="PANTHER" id="PTHR33169:SF14">
    <property type="entry name" value="TRANSCRIPTIONAL REGULATOR RV3488"/>
    <property type="match status" value="1"/>
</dbReference>
<feature type="domain" description="Transcription regulator PadR N-terminal" evidence="1">
    <location>
        <begin position="14"/>
        <end position="84"/>
    </location>
</feature>
<evidence type="ECO:0000313" key="2">
    <source>
        <dbReference type="EMBL" id="QKG26982.1"/>
    </source>
</evidence>
<keyword evidence="3" id="KW-1185">Reference proteome</keyword>
<organism evidence="2 3">
    <name type="scientific">Actinomadura verrucosospora</name>
    <dbReference type="NCBI Taxonomy" id="46165"/>
    <lineage>
        <taxon>Bacteria</taxon>
        <taxon>Bacillati</taxon>
        <taxon>Actinomycetota</taxon>
        <taxon>Actinomycetes</taxon>
        <taxon>Streptosporangiales</taxon>
        <taxon>Thermomonosporaceae</taxon>
        <taxon>Actinomadura</taxon>
    </lineage>
</organism>
<dbReference type="EMBL" id="CP053892">
    <property type="protein sequence ID" value="QKG26982.1"/>
    <property type="molecule type" value="Genomic_DNA"/>
</dbReference>
<dbReference type="InterPro" id="IPR005149">
    <property type="entry name" value="Tscrpt_reg_PadR_N"/>
</dbReference>
<dbReference type="AlphaFoldDB" id="A0A7D3ZUX7"/>
<sequence length="113" mass="12415">MCGGEVGSLLRLFLLLLIHERPGHGYDLIERLAATGVMDAEPGHVYRVLRGLERERLLTSRLVPSGSGPARRRYELTAEGLDDLDARMACLARLEGVLGAFLASWRETTGLRG</sequence>
<name>A0A7D3ZUX7_ACTVE</name>
<protein>
    <submittedName>
        <fullName evidence="2">PadR-like family transcriptional regulator</fullName>
    </submittedName>
</protein>
<dbReference type="SUPFAM" id="SSF46785">
    <property type="entry name" value="Winged helix' DNA-binding domain"/>
    <property type="match status" value="1"/>
</dbReference>
<dbReference type="InterPro" id="IPR036388">
    <property type="entry name" value="WH-like_DNA-bd_sf"/>
</dbReference>
<dbReference type="InterPro" id="IPR052509">
    <property type="entry name" value="Metal_resp_DNA-bind_regulator"/>
</dbReference>
<dbReference type="Gene3D" id="1.10.10.10">
    <property type="entry name" value="Winged helix-like DNA-binding domain superfamily/Winged helix DNA-binding domain"/>
    <property type="match status" value="1"/>
</dbReference>
<dbReference type="InterPro" id="IPR036390">
    <property type="entry name" value="WH_DNA-bd_sf"/>
</dbReference>
<accession>A0A7D3ZUX7</accession>
<dbReference type="RefSeq" id="WP_173100337.1">
    <property type="nucleotide sequence ID" value="NZ_CP053892.1"/>
</dbReference>
<proteinExistence type="predicted"/>
<evidence type="ECO:0000259" key="1">
    <source>
        <dbReference type="Pfam" id="PF03551"/>
    </source>
</evidence>
<dbReference type="Pfam" id="PF03551">
    <property type="entry name" value="PadR"/>
    <property type="match status" value="1"/>
</dbReference>
<gene>
    <name evidence="2" type="ORF">ACTIVE_8635</name>
</gene>
<dbReference type="Proteomes" id="UP000501240">
    <property type="component" value="Chromosome"/>
</dbReference>
<reference evidence="2 3" key="1">
    <citation type="submission" date="2020-05" db="EMBL/GenBank/DDBJ databases">
        <title>Actinomadura verrucosospora NRRL-B18236 (PFL_A860) Genome sequencing and assembly.</title>
        <authorList>
            <person name="Samborskyy M."/>
        </authorList>
    </citation>
    <scope>NUCLEOTIDE SEQUENCE [LARGE SCALE GENOMIC DNA]</scope>
    <source>
        <strain evidence="2 3">NRRL:B18236</strain>
    </source>
</reference>
<evidence type="ECO:0000313" key="3">
    <source>
        <dbReference type="Proteomes" id="UP000501240"/>
    </source>
</evidence>
<dbReference type="PANTHER" id="PTHR33169">
    <property type="entry name" value="PADR-FAMILY TRANSCRIPTIONAL REGULATOR"/>
    <property type="match status" value="1"/>
</dbReference>